<evidence type="ECO:0000256" key="3">
    <source>
        <dbReference type="ARBA" id="ARBA00022989"/>
    </source>
</evidence>
<dbReference type="GO" id="GO:0022857">
    <property type="term" value="F:transmembrane transporter activity"/>
    <property type="evidence" value="ECO:0007669"/>
    <property type="project" value="InterPro"/>
</dbReference>
<feature type="non-terminal residue" evidence="7">
    <location>
        <position position="1"/>
    </location>
</feature>
<dbReference type="GO" id="GO:0016020">
    <property type="term" value="C:membrane"/>
    <property type="evidence" value="ECO:0007669"/>
    <property type="project" value="UniProtKB-SubCell"/>
</dbReference>
<feature type="transmembrane region" description="Helical" evidence="5">
    <location>
        <begin position="279"/>
        <end position="300"/>
    </location>
</feature>
<feature type="transmembrane region" description="Helical" evidence="5">
    <location>
        <begin position="211"/>
        <end position="235"/>
    </location>
</feature>
<feature type="transmembrane region" description="Helical" evidence="5">
    <location>
        <begin position="155"/>
        <end position="177"/>
    </location>
</feature>
<evidence type="ECO:0000259" key="6">
    <source>
        <dbReference type="PROSITE" id="PS50850"/>
    </source>
</evidence>
<dbReference type="PROSITE" id="PS50850">
    <property type="entry name" value="MFS"/>
    <property type="match status" value="1"/>
</dbReference>
<keyword evidence="3 5" id="KW-1133">Transmembrane helix</keyword>
<organism evidence="7 8">
    <name type="scientific">Elysia crispata</name>
    <name type="common">lettuce slug</name>
    <dbReference type="NCBI Taxonomy" id="231223"/>
    <lineage>
        <taxon>Eukaryota</taxon>
        <taxon>Metazoa</taxon>
        <taxon>Spiralia</taxon>
        <taxon>Lophotrochozoa</taxon>
        <taxon>Mollusca</taxon>
        <taxon>Gastropoda</taxon>
        <taxon>Heterobranchia</taxon>
        <taxon>Euthyneura</taxon>
        <taxon>Panpulmonata</taxon>
        <taxon>Sacoglossa</taxon>
        <taxon>Placobranchoidea</taxon>
        <taxon>Plakobranchidae</taxon>
        <taxon>Elysia</taxon>
    </lineage>
</organism>
<dbReference type="SUPFAM" id="SSF103473">
    <property type="entry name" value="MFS general substrate transporter"/>
    <property type="match status" value="1"/>
</dbReference>
<dbReference type="Gene3D" id="1.20.1250.20">
    <property type="entry name" value="MFS general substrate transporter like domains"/>
    <property type="match status" value="1"/>
</dbReference>
<keyword evidence="4 5" id="KW-0472">Membrane</keyword>
<feature type="transmembrane region" description="Helical" evidence="5">
    <location>
        <begin position="184"/>
        <end position="205"/>
    </location>
</feature>
<dbReference type="EMBL" id="JAWDGP010005548">
    <property type="protein sequence ID" value="KAK3756145.1"/>
    <property type="molecule type" value="Genomic_DNA"/>
</dbReference>
<dbReference type="AlphaFoldDB" id="A0AAE0YSJ7"/>
<evidence type="ECO:0000256" key="2">
    <source>
        <dbReference type="ARBA" id="ARBA00022692"/>
    </source>
</evidence>
<comment type="subcellular location">
    <subcellularLocation>
        <location evidence="1">Membrane</location>
        <topology evidence="1">Multi-pass membrane protein</topology>
    </subcellularLocation>
</comment>
<evidence type="ECO:0000313" key="8">
    <source>
        <dbReference type="Proteomes" id="UP001283361"/>
    </source>
</evidence>
<evidence type="ECO:0000256" key="5">
    <source>
        <dbReference type="SAM" id="Phobius"/>
    </source>
</evidence>
<feature type="domain" description="Major facilitator superfamily (MFS) profile" evidence="6">
    <location>
        <begin position="1"/>
        <end position="305"/>
    </location>
</feature>
<name>A0AAE0YSJ7_9GAST</name>
<feature type="transmembrane region" description="Helical" evidence="5">
    <location>
        <begin position="122"/>
        <end position="143"/>
    </location>
</feature>
<comment type="caution">
    <text evidence="7">The sequence shown here is derived from an EMBL/GenBank/DDBJ whole genome shotgun (WGS) entry which is preliminary data.</text>
</comment>
<reference evidence="7" key="1">
    <citation type="journal article" date="2023" name="G3 (Bethesda)">
        <title>A reference genome for the long-term kleptoplast-retaining sea slug Elysia crispata morphotype clarki.</title>
        <authorList>
            <person name="Eastman K.E."/>
            <person name="Pendleton A.L."/>
            <person name="Shaikh M.A."/>
            <person name="Suttiyut T."/>
            <person name="Ogas R."/>
            <person name="Tomko P."/>
            <person name="Gavelis G."/>
            <person name="Widhalm J.R."/>
            <person name="Wisecaver J.H."/>
        </authorList>
    </citation>
    <scope>NUCLEOTIDE SEQUENCE</scope>
    <source>
        <strain evidence="7">ECLA1</strain>
    </source>
</reference>
<dbReference type="Pfam" id="PF00083">
    <property type="entry name" value="Sugar_tr"/>
    <property type="match status" value="1"/>
</dbReference>
<keyword evidence="8" id="KW-1185">Reference proteome</keyword>
<evidence type="ECO:0000313" key="7">
    <source>
        <dbReference type="EMBL" id="KAK3756145.1"/>
    </source>
</evidence>
<keyword evidence="2 5" id="KW-0812">Transmembrane</keyword>
<dbReference type="InterPro" id="IPR020846">
    <property type="entry name" value="MFS_dom"/>
</dbReference>
<sequence length="367" mass="39523">MELVGRAWRTFAGVAIQLFWGGGMFLLTAIAYIVRDWVDLQLATSVYATSLLCLYWLIPESPRWLLTQGRILEAKEVLEKVAEANGKTLPAGAVEAMGKAEKEEEESPKNDGLLTVCSYPVLAFRAIVLFVNWFVVVMVYYGLTLNVGSLGGNIYLNFFLSGAVETLANIVTIYALPRMGRKKFHCFSMLLGGVANVSFLIPVLVGGSNTTWVGIVLSNIGKFGATGGFSTIYVFTAELFPTNLRNSVVGTSSMVARIGGIISPYIADLGDLVGGKFGTSLPYVVFGLSGLVAGLLALLLPETLNQKLPETIQDAVHFGKSRASDADNKSMAKKHSVNADTEISSSEIVSVINGNGHMNQAFVLEKF</sequence>
<dbReference type="Proteomes" id="UP001283361">
    <property type="component" value="Unassembled WGS sequence"/>
</dbReference>
<evidence type="ECO:0000256" key="4">
    <source>
        <dbReference type="ARBA" id="ARBA00023136"/>
    </source>
</evidence>
<accession>A0AAE0YSJ7</accession>
<protein>
    <recommendedName>
        <fullName evidence="6">Major facilitator superfamily (MFS) profile domain-containing protein</fullName>
    </recommendedName>
</protein>
<dbReference type="PANTHER" id="PTHR24064">
    <property type="entry name" value="SOLUTE CARRIER FAMILY 22 MEMBER"/>
    <property type="match status" value="1"/>
</dbReference>
<gene>
    <name evidence="7" type="ORF">RRG08_065552</name>
</gene>
<proteinExistence type="predicted"/>
<dbReference type="InterPro" id="IPR036259">
    <property type="entry name" value="MFS_trans_sf"/>
</dbReference>
<evidence type="ECO:0000256" key="1">
    <source>
        <dbReference type="ARBA" id="ARBA00004141"/>
    </source>
</evidence>
<feature type="transmembrane region" description="Helical" evidence="5">
    <location>
        <begin position="12"/>
        <end position="34"/>
    </location>
</feature>
<dbReference type="InterPro" id="IPR005828">
    <property type="entry name" value="MFS_sugar_transport-like"/>
</dbReference>